<gene>
    <name evidence="3" type="ORF">LITE_LOCUS38653</name>
</gene>
<dbReference type="Pfam" id="PF03140">
    <property type="entry name" value="DUF247"/>
    <property type="match status" value="1"/>
</dbReference>
<keyword evidence="2" id="KW-0472">Membrane</keyword>
<dbReference type="AlphaFoldDB" id="A0AAV0PJD4"/>
<keyword evidence="2" id="KW-0812">Transmembrane</keyword>
<keyword evidence="2" id="KW-1133">Transmembrane helix</keyword>
<name>A0AAV0PJD4_9ROSI</name>
<organism evidence="3 4">
    <name type="scientific">Linum tenue</name>
    <dbReference type="NCBI Taxonomy" id="586396"/>
    <lineage>
        <taxon>Eukaryota</taxon>
        <taxon>Viridiplantae</taxon>
        <taxon>Streptophyta</taxon>
        <taxon>Embryophyta</taxon>
        <taxon>Tracheophyta</taxon>
        <taxon>Spermatophyta</taxon>
        <taxon>Magnoliopsida</taxon>
        <taxon>eudicotyledons</taxon>
        <taxon>Gunneridae</taxon>
        <taxon>Pentapetalae</taxon>
        <taxon>rosids</taxon>
        <taxon>fabids</taxon>
        <taxon>Malpighiales</taxon>
        <taxon>Linaceae</taxon>
        <taxon>Linum</taxon>
    </lineage>
</organism>
<evidence type="ECO:0000313" key="3">
    <source>
        <dbReference type="EMBL" id="CAI0470687.1"/>
    </source>
</evidence>
<dbReference type="EMBL" id="CAMGYJ010000009">
    <property type="protein sequence ID" value="CAI0470687.1"/>
    <property type="molecule type" value="Genomic_DNA"/>
</dbReference>
<feature type="region of interest" description="Disordered" evidence="1">
    <location>
        <begin position="299"/>
        <end position="332"/>
    </location>
</feature>
<feature type="transmembrane region" description="Helical" evidence="2">
    <location>
        <begin position="569"/>
        <end position="591"/>
    </location>
</feature>
<evidence type="ECO:0000256" key="1">
    <source>
        <dbReference type="SAM" id="MobiDB-lite"/>
    </source>
</evidence>
<reference evidence="3" key="1">
    <citation type="submission" date="2022-08" db="EMBL/GenBank/DDBJ databases">
        <authorList>
            <person name="Gutierrez-Valencia J."/>
        </authorList>
    </citation>
    <scope>NUCLEOTIDE SEQUENCE</scope>
</reference>
<dbReference type="InterPro" id="IPR004158">
    <property type="entry name" value="DUF247_pln"/>
</dbReference>
<proteinExistence type="predicted"/>
<dbReference type="Proteomes" id="UP001154282">
    <property type="component" value="Unassembled WGS sequence"/>
</dbReference>
<comment type="caution">
    <text evidence="3">The sequence shown here is derived from an EMBL/GenBank/DDBJ whole genome shotgun (WGS) entry which is preliminary data.</text>
</comment>
<sequence>MAASSPTSTILNSQFTEAKWMAQTEENLKLDLEKVTQSLLCVVRIPGSLKQAQQPPAGAECCSYTPLLIGLGPFHHFRSDLYQMEPIKLAIAKRGLARFGLSGLRDLSDLLSPLLPSIQACYGLHLDLRDDTLARVVAIDGLFLIEFLHNEELVILSSVAPCFSKRKLSPHAVLRDLVLLENQVPLFLLAEALQGGGASSAAAISEQICSEMDSVCRFLSPLDLPTQFPQYVRRRHLLDRLYLLMTWRDNNNNSSNNNNNTTQYSAGLVDQLRAPTSLGILQRVAVGLHLKLPAEPPLPLVRASSDPTAAALKDDDGEGTATTDRGDVGDVDDDTQRMAVLLQKTASLPAPGHGNNAERNRVNRAKSLFSKMESSIKIDETVTNQLQSFAQQNDKLPITGVFRVFTMLDQVLKEDKRLVPSVYKLKRVGVKVLRARDVGLSNIRFDHRAKTLELPVFTWSPNTEVVMRNLLAYEAHAKSSSLLLNRYMELMHGLVRSMEDVQLLMEEGVISVGAGDPTAVMEMFSAMGTGTNYPKDQTILDQTVGRVRDFYSNKWKTLVKRLSKKYAKVTIQALVIFTGLALIIVLFIQAWCSVYKCSGSALHQTLAEILPAHHLLSYSS</sequence>
<dbReference type="PANTHER" id="PTHR31170">
    <property type="entry name" value="BNAC04G53230D PROTEIN"/>
    <property type="match status" value="1"/>
</dbReference>
<dbReference type="PANTHER" id="PTHR31170:SF25">
    <property type="entry name" value="BNAA09G04570D PROTEIN"/>
    <property type="match status" value="1"/>
</dbReference>
<evidence type="ECO:0000313" key="4">
    <source>
        <dbReference type="Proteomes" id="UP001154282"/>
    </source>
</evidence>
<protein>
    <submittedName>
        <fullName evidence="3">Uncharacterized protein</fullName>
    </submittedName>
</protein>
<accession>A0AAV0PJD4</accession>
<evidence type="ECO:0000256" key="2">
    <source>
        <dbReference type="SAM" id="Phobius"/>
    </source>
</evidence>
<keyword evidence="4" id="KW-1185">Reference proteome</keyword>